<name>A0A450WFV7_9GAMM</name>
<dbReference type="AlphaFoldDB" id="A0A450WFV7"/>
<protein>
    <submittedName>
        <fullName evidence="1">Uncharacterized protein</fullName>
    </submittedName>
</protein>
<gene>
    <name evidence="1" type="ORF">BECKLFY1418C_GA0070996_101924</name>
</gene>
<sequence length="220" mass="24044">MLGTVYQYLGQGWGLLFLFGLQPVASVARMEGAFHDLPDLPEVVPVRDMEVREEHGGVFGFGVVEGPKGIRDHRSILPGCVLLFLAESHQQDALGGDIGRLMEYQGLTRFTVEIAGFEYSCDGAIGGRVYGLGGIRKLARLGHAEDQAPDGLLLEIDVFYAEVHNDTSCRGRLYRDPILHWFSVRRLSVSGRVVSFGIARCRSSSRGRRSGMPHGGDGSP</sequence>
<proteinExistence type="predicted"/>
<reference evidence="1" key="1">
    <citation type="submission" date="2019-02" db="EMBL/GenBank/DDBJ databases">
        <authorList>
            <person name="Gruber-Vodicka R. H."/>
            <person name="Seah K. B. B."/>
        </authorList>
    </citation>
    <scope>NUCLEOTIDE SEQUENCE</scope>
    <source>
        <strain evidence="1">BECK_BY7</strain>
    </source>
</reference>
<dbReference type="EMBL" id="CAADFN010000019">
    <property type="protein sequence ID" value="VFK15956.1"/>
    <property type="molecule type" value="Genomic_DNA"/>
</dbReference>
<accession>A0A450WFV7</accession>
<organism evidence="1">
    <name type="scientific">Candidatus Kentrum sp. LFY</name>
    <dbReference type="NCBI Taxonomy" id="2126342"/>
    <lineage>
        <taxon>Bacteria</taxon>
        <taxon>Pseudomonadati</taxon>
        <taxon>Pseudomonadota</taxon>
        <taxon>Gammaproteobacteria</taxon>
        <taxon>Candidatus Kentrum</taxon>
    </lineage>
</organism>
<evidence type="ECO:0000313" key="1">
    <source>
        <dbReference type="EMBL" id="VFK15956.1"/>
    </source>
</evidence>